<sequence>MLVPVPGSDRPRVSLVPDGALLLAGDRVRIEVRVEDGAALDLVEPGGTVAYDMRGGRARWEVDIDLGDEASLTWAGQPLIVAAGADVVRATTVQLGSGARLALRETVVLGRHGEAPSGRIELTTRADTSSGHALLVDAWSVAGADDLLLSVGGARVLGSVLVLGADLPADATTTPAARLDLEAGGTLVRTAADEAHLAQDERTWQLAVHATR</sequence>
<dbReference type="GO" id="GO:0016151">
    <property type="term" value="F:nickel cation binding"/>
    <property type="evidence" value="ECO:0007669"/>
    <property type="project" value="InterPro"/>
</dbReference>
<evidence type="ECO:0000313" key="2">
    <source>
        <dbReference type="EMBL" id="CAB4683989.1"/>
    </source>
</evidence>
<dbReference type="Pfam" id="PF01774">
    <property type="entry name" value="UreD"/>
    <property type="match status" value="1"/>
</dbReference>
<accession>A0A6J6NCQ7</accession>
<dbReference type="AlphaFoldDB" id="A0A6J6NCQ7"/>
<gene>
    <name evidence="2" type="ORF">UFOPK2579_00004</name>
</gene>
<dbReference type="InterPro" id="IPR002669">
    <property type="entry name" value="UreD"/>
</dbReference>
<protein>
    <submittedName>
        <fullName evidence="2">Unannotated protein</fullName>
    </submittedName>
</protein>
<reference evidence="2" key="1">
    <citation type="submission" date="2020-05" db="EMBL/GenBank/DDBJ databases">
        <authorList>
            <person name="Chiriac C."/>
            <person name="Salcher M."/>
            <person name="Ghai R."/>
            <person name="Kavagutti S V."/>
        </authorList>
    </citation>
    <scope>NUCLEOTIDE SEQUENCE</scope>
</reference>
<name>A0A6J6NCQ7_9ZZZZ</name>
<proteinExistence type="predicted"/>
<dbReference type="EMBL" id="CAEZXR010000001">
    <property type="protein sequence ID" value="CAB4683989.1"/>
    <property type="molecule type" value="Genomic_DNA"/>
</dbReference>
<evidence type="ECO:0000256" key="1">
    <source>
        <dbReference type="ARBA" id="ARBA00023186"/>
    </source>
</evidence>
<keyword evidence="1" id="KW-0143">Chaperone</keyword>
<organism evidence="2">
    <name type="scientific">freshwater metagenome</name>
    <dbReference type="NCBI Taxonomy" id="449393"/>
    <lineage>
        <taxon>unclassified sequences</taxon>
        <taxon>metagenomes</taxon>
        <taxon>ecological metagenomes</taxon>
    </lineage>
</organism>